<organism evidence="2 3">
    <name type="scientific">Austropuccinia psidii MF-1</name>
    <dbReference type="NCBI Taxonomy" id="1389203"/>
    <lineage>
        <taxon>Eukaryota</taxon>
        <taxon>Fungi</taxon>
        <taxon>Dikarya</taxon>
        <taxon>Basidiomycota</taxon>
        <taxon>Pucciniomycotina</taxon>
        <taxon>Pucciniomycetes</taxon>
        <taxon>Pucciniales</taxon>
        <taxon>Sphaerophragmiaceae</taxon>
        <taxon>Austropuccinia</taxon>
    </lineage>
</organism>
<feature type="compositionally biased region" description="Polar residues" evidence="1">
    <location>
        <begin position="201"/>
        <end position="211"/>
    </location>
</feature>
<comment type="caution">
    <text evidence="2">The sequence shown here is derived from an EMBL/GenBank/DDBJ whole genome shotgun (WGS) entry which is preliminary data.</text>
</comment>
<accession>A0A9Q3H1U7</accession>
<keyword evidence="3" id="KW-1185">Reference proteome</keyword>
<evidence type="ECO:0000313" key="2">
    <source>
        <dbReference type="EMBL" id="MBW0486954.1"/>
    </source>
</evidence>
<sequence length="211" mass="22995">MNENDVGSVDSADGSSQSPMDDVDQLIDGLPQNSVARPKQITPESGLRSRPRMTVIIEASGQLRTKTGTNSVASLNSAGATASHLSEIGVRLRSTQKLCSLRQLGRLLRGKINWAGKESPIVGELAMRLRGSMRSGKNSGLRFHTCVGIGSMMDKNRQNWRVQNGPYPWADSQSSSRNPYGFKSDRTSYNSMSRCGEWQGPRSSNPHQANS</sequence>
<evidence type="ECO:0000313" key="3">
    <source>
        <dbReference type="Proteomes" id="UP000765509"/>
    </source>
</evidence>
<gene>
    <name evidence="2" type="ORF">O181_026669</name>
</gene>
<reference evidence="2" key="1">
    <citation type="submission" date="2021-03" db="EMBL/GenBank/DDBJ databases">
        <title>Draft genome sequence of rust myrtle Austropuccinia psidii MF-1, a brazilian biotype.</title>
        <authorList>
            <person name="Quecine M.C."/>
            <person name="Pachon D.M.R."/>
            <person name="Bonatelli M.L."/>
            <person name="Correr F.H."/>
            <person name="Franceschini L.M."/>
            <person name="Leite T.F."/>
            <person name="Margarido G.R.A."/>
            <person name="Almeida C.A."/>
            <person name="Ferrarezi J.A."/>
            <person name="Labate C.A."/>
        </authorList>
    </citation>
    <scope>NUCLEOTIDE SEQUENCE</scope>
    <source>
        <strain evidence="2">MF-1</strain>
    </source>
</reference>
<name>A0A9Q3H1U7_9BASI</name>
<dbReference type="Proteomes" id="UP000765509">
    <property type="component" value="Unassembled WGS sequence"/>
</dbReference>
<evidence type="ECO:0000256" key="1">
    <source>
        <dbReference type="SAM" id="MobiDB-lite"/>
    </source>
</evidence>
<dbReference type="AlphaFoldDB" id="A0A9Q3H1U7"/>
<protein>
    <submittedName>
        <fullName evidence="2">Uncharacterized protein</fullName>
    </submittedName>
</protein>
<feature type="compositionally biased region" description="Low complexity" evidence="1">
    <location>
        <begin position="1"/>
        <end position="18"/>
    </location>
</feature>
<feature type="region of interest" description="Disordered" evidence="1">
    <location>
        <begin position="163"/>
        <end position="211"/>
    </location>
</feature>
<feature type="region of interest" description="Disordered" evidence="1">
    <location>
        <begin position="1"/>
        <end position="50"/>
    </location>
</feature>
<proteinExistence type="predicted"/>
<dbReference type="EMBL" id="AVOT02008896">
    <property type="protein sequence ID" value="MBW0486954.1"/>
    <property type="molecule type" value="Genomic_DNA"/>
</dbReference>